<evidence type="ECO:0000313" key="2">
    <source>
        <dbReference type="EnsemblProtists" id="EOD24816"/>
    </source>
</evidence>
<dbReference type="PANTHER" id="PTHR34598:SF3">
    <property type="entry name" value="OXIDOREDUCTASE AN1597"/>
    <property type="match status" value="1"/>
</dbReference>
<protein>
    <submittedName>
        <fullName evidence="2">Uncharacterized protein</fullName>
    </submittedName>
</protein>
<evidence type="ECO:0000313" key="3">
    <source>
        <dbReference type="Proteomes" id="UP000013827"/>
    </source>
</evidence>
<evidence type="ECO:0000256" key="1">
    <source>
        <dbReference type="ARBA" id="ARBA00023604"/>
    </source>
</evidence>
<accession>A0A0D3JMT1</accession>
<dbReference type="GeneID" id="17270361"/>
<proteinExistence type="inferred from homology"/>
<dbReference type="NCBIfam" id="NF041278">
    <property type="entry name" value="CmcJ_NvfI_EfuI"/>
    <property type="match status" value="1"/>
</dbReference>
<dbReference type="InterPro" id="IPR044053">
    <property type="entry name" value="AsaB-like"/>
</dbReference>
<reference evidence="2" key="2">
    <citation type="submission" date="2024-10" db="UniProtKB">
        <authorList>
            <consortium name="EnsemblProtists"/>
        </authorList>
    </citation>
    <scope>IDENTIFICATION</scope>
</reference>
<dbReference type="KEGG" id="ehx:EMIHUDRAFT_457706"/>
<dbReference type="PANTHER" id="PTHR34598">
    <property type="entry name" value="BLL6449 PROTEIN"/>
    <property type="match status" value="1"/>
</dbReference>
<keyword evidence="3" id="KW-1185">Reference proteome</keyword>
<dbReference type="Proteomes" id="UP000013827">
    <property type="component" value="Unassembled WGS sequence"/>
</dbReference>
<name>A0A0D3JMT1_EMIH1</name>
<reference evidence="3" key="1">
    <citation type="journal article" date="2013" name="Nature">
        <title>Pan genome of the phytoplankton Emiliania underpins its global distribution.</title>
        <authorList>
            <person name="Read B.A."/>
            <person name="Kegel J."/>
            <person name="Klute M.J."/>
            <person name="Kuo A."/>
            <person name="Lefebvre S.C."/>
            <person name="Maumus F."/>
            <person name="Mayer C."/>
            <person name="Miller J."/>
            <person name="Monier A."/>
            <person name="Salamov A."/>
            <person name="Young J."/>
            <person name="Aguilar M."/>
            <person name="Claverie J.M."/>
            <person name="Frickenhaus S."/>
            <person name="Gonzalez K."/>
            <person name="Herman E.K."/>
            <person name="Lin Y.C."/>
            <person name="Napier J."/>
            <person name="Ogata H."/>
            <person name="Sarno A.F."/>
            <person name="Shmutz J."/>
            <person name="Schroeder D."/>
            <person name="de Vargas C."/>
            <person name="Verret F."/>
            <person name="von Dassow P."/>
            <person name="Valentin K."/>
            <person name="Van de Peer Y."/>
            <person name="Wheeler G."/>
            <person name="Dacks J.B."/>
            <person name="Delwiche C.F."/>
            <person name="Dyhrman S.T."/>
            <person name="Glockner G."/>
            <person name="John U."/>
            <person name="Richards T."/>
            <person name="Worden A.Z."/>
            <person name="Zhang X."/>
            <person name="Grigoriev I.V."/>
            <person name="Allen A.E."/>
            <person name="Bidle K."/>
            <person name="Borodovsky M."/>
            <person name="Bowler C."/>
            <person name="Brownlee C."/>
            <person name="Cock J.M."/>
            <person name="Elias M."/>
            <person name="Gladyshev V.N."/>
            <person name="Groth M."/>
            <person name="Guda C."/>
            <person name="Hadaegh A."/>
            <person name="Iglesias-Rodriguez M.D."/>
            <person name="Jenkins J."/>
            <person name="Jones B.M."/>
            <person name="Lawson T."/>
            <person name="Leese F."/>
            <person name="Lindquist E."/>
            <person name="Lobanov A."/>
            <person name="Lomsadze A."/>
            <person name="Malik S.B."/>
            <person name="Marsh M.E."/>
            <person name="Mackinder L."/>
            <person name="Mock T."/>
            <person name="Mueller-Roeber B."/>
            <person name="Pagarete A."/>
            <person name="Parker M."/>
            <person name="Probert I."/>
            <person name="Quesneville H."/>
            <person name="Raines C."/>
            <person name="Rensing S.A."/>
            <person name="Riano-Pachon D.M."/>
            <person name="Richier S."/>
            <person name="Rokitta S."/>
            <person name="Shiraiwa Y."/>
            <person name="Soanes D.M."/>
            <person name="van der Giezen M."/>
            <person name="Wahlund T.M."/>
            <person name="Williams B."/>
            <person name="Wilson W."/>
            <person name="Wolfe G."/>
            <person name="Wurch L.L."/>
        </authorList>
    </citation>
    <scope>NUCLEOTIDE SEQUENCE</scope>
</reference>
<comment type="similarity">
    <text evidence="1">Belongs to the asaB hydroxylase/desaturase family.</text>
</comment>
<dbReference type="RefSeq" id="XP_005777245.1">
    <property type="nucleotide sequence ID" value="XM_005777188.1"/>
</dbReference>
<dbReference type="AlphaFoldDB" id="A0A0D3JMT1"/>
<sequence>MVLGRRSLSSLARPVVTRLTSHGGVRCRSSTPPLLYTASAASPLTLRRSGFELRHWPSAVVDFYNDDLIRSQYYPETAELVRAACGAEDVFVFQHMRRDSSALNKESGEEWSYESGGARNAAEAKAHGAVQRVHADYTPENGPRKLRELAEAGVVSEREIAHRRWSIVNVWRSIDAEQPVRAQPLAVLDASTVAAEDTFTYALVMDEAEPPLVGFNNGVGFSERHAWYYYPHMRHEEALLFYTYDGTAPLEGPRRRAGASSAAASRSSARRADAWSPCTIAGCTVPFHEAGTHRLCSSAHHTAGARRPHARQSGCRGVAQSSCVTLPPPRADEPAWVAGEACVATVRA</sequence>
<dbReference type="PaxDb" id="2903-EOD24816"/>
<dbReference type="HOGENOM" id="CLU_797938_0_0_1"/>
<dbReference type="GO" id="GO:0016491">
    <property type="term" value="F:oxidoreductase activity"/>
    <property type="evidence" value="ECO:0007669"/>
    <property type="project" value="InterPro"/>
</dbReference>
<organism evidence="2 3">
    <name type="scientific">Emiliania huxleyi (strain CCMP1516)</name>
    <dbReference type="NCBI Taxonomy" id="280463"/>
    <lineage>
        <taxon>Eukaryota</taxon>
        <taxon>Haptista</taxon>
        <taxon>Haptophyta</taxon>
        <taxon>Prymnesiophyceae</taxon>
        <taxon>Isochrysidales</taxon>
        <taxon>Noelaerhabdaceae</taxon>
        <taxon>Emiliania</taxon>
    </lineage>
</organism>
<dbReference type="EnsemblProtists" id="EOD24816">
    <property type="protein sequence ID" value="EOD24816"/>
    <property type="gene ID" value="EMIHUDRAFT_457706"/>
</dbReference>